<dbReference type="EMBL" id="MCGO01000005">
    <property type="protein sequence ID" value="ORY51558.1"/>
    <property type="molecule type" value="Genomic_DNA"/>
</dbReference>
<gene>
    <name evidence="2" type="ORF">BCR33DRAFT_712590</name>
</gene>
<organism evidence="2 3">
    <name type="scientific">Rhizoclosmatium globosum</name>
    <dbReference type="NCBI Taxonomy" id="329046"/>
    <lineage>
        <taxon>Eukaryota</taxon>
        <taxon>Fungi</taxon>
        <taxon>Fungi incertae sedis</taxon>
        <taxon>Chytridiomycota</taxon>
        <taxon>Chytridiomycota incertae sedis</taxon>
        <taxon>Chytridiomycetes</taxon>
        <taxon>Chytridiales</taxon>
        <taxon>Chytriomycetaceae</taxon>
        <taxon>Rhizoclosmatium</taxon>
    </lineage>
</organism>
<comment type="caution">
    <text evidence="2">The sequence shown here is derived from an EMBL/GenBank/DDBJ whole genome shotgun (WGS) entry which is preliminary data.</text>
</comment>
<evidence type="ECO:0000313" key="2">
    <source>
        <dbReference type="EMBL" id="ORY51558.1"/>
    </source>
</evidence>
<sequence>MKASNVLFLLSAMLLGVNAKKLIDTSPPIPGSPMPPNAVPLNIVAVAGQSP</sequence>
<feature type="chain" id="PRO_5012688819" evidence="1">
    <location>
        <begin position="20"/>
        <end position="51"/>
    </location>
</feature>
<dbReference type="Proteomes" id="UP000193642">
    <property type="component" value="Unassembled WGS sequence"/>
</dbReference>
<keyword evidence="3" id="KW-1185">Reference proteome</keyword>
<feature type="signal peptide" evidence="1">
    <location>
        <begin position="1"/>
        <end position="19"/>
    </location>
</feature>
<proteinExistence type="predicted"/>
<evidence type="ECO:0000256" key="1">
    <source>
        <dbReference type="SAM" id="SignalP"/>
    </source>
</evidence>
<dbReference type="AlphaFoldDB" id="A0A1Y2CWZ7"/>
<reference evidence="2 3" key="1">
    <citation type="submission" date="2016-07" db="EMBL/GenBank/DDBJ databases">
        <title>Pervasive Adenine N6-methylation of Active Genes in Fungi.</title>
        <authorList>
            <consortium name="DOE Joint Genome Institute"/>
            <person name="Mondo S.J."/>
            <person name="Dannebaum R.O."/>
            <person name="Kuo R.C."/>
            <person name="Labutti K."/>
            <person name="Haridas S."/>
            <person name="Kuo A."/>
            <person name="Salamov A."/>
            <person name="Ahrendt S.R."/>
            <person name="Lipzen A."/>
            <person name="Sullivan W."/>
            <person name="Andreopoulos W.B."/>
            <person name="Clum A."/>
            <person name="Lindquist E."/>
            <person name="Daum C."/>
            <person name="Ramamoorthy G.K."/>
            <person name="Gryganskyi A."/>
            <person name="Culley D."/>
            <person name="Magnuson J.K."/>
            <person name="James T.Y."/>
            <person name="O'Malley M.A."/>
            <person name="Stajich J.E."/>
            <person name="Spatafora J.W."/>
            <person name="Visel A."/>
            <person name="Grigoriev I.V."/>
        </authorList>
    </citation>
    <scope>NUCLEOTIDE SEQUENCE [LARGE SCALE GENOMIC DNA]</scope>
    <source>
        <strain evidence="2 3">JEL800</strain>
    </source>
</reference>
<name>A0A1Y2CWZ7_9FUNG</name>
<protein>
    <submittedName>
        <fullName evidence="2">Uncharacterized protein</fullName>
    </submittedName>
</protein>
<evidence type="ECO:0000313" key="3">
    <source>
        <dbReference type="Proteomes" id="UP000193642"/>
    </source>
</evidence>
<accession>A0A1Y2CWZ7</accession>
<keyword evidence="1" id="KW-0732">Signal</keyword>